<reference evidence="3 4" key="1">
    <citation type="journal article" date="2009" name="Appl. Environ. Microbiol.">
        <title>Metabolic versatility and indigenous origin of the archaeon Thermococcus sibiricus, isolated from a siberian oil reservoir, as revealed by genome analysis.</title>
        <authorList>
            <person name="Mardanov A.V."/>
            <person name="Ravin N.V."/>
            <person name="Svetlitchnyi V.A."/>
            <person name="Beletsky A.V."/>
            <person name="Miroshnichenko M.L."/>
            <person name="Bonch-Osmolovskaya E.A."/>
            <person name="Skryabin K.G."/>
        </authorList>
    </citation>
    <scope>NUCLEOTIDE SEQUENCE [LARGE SCALE GENOMIC DNA]</scope>
    <source>
        <strain evidence="4">DSM 12597 / MM 739</strain>
    </source>
</reference>
<dbReference type="KEGG" id="tsi:TSIB_1760"/>
<evidence type="ECO:0000256" key="1">
    <source>
        <dbReference type="SAM" id="Phobius"/>
    </source>
</evidence>
<evidence type="ECO:0000313" key="3">
    <source>
        <dbReference type="EMBL" id="ACS90811.1"/>
    </source>
</evidence>
<dbReference type="SUPFAM" id="SSF103481">
    <property type="entry name" value="Multidrug resistance efflux transporter EmrE"/>
    <property type="match status" value="2"/>
</dbReference>
<name>C6A5B6_THESM</name>
<feature type="transmembrane region" description="Helical" evidence="1">
    <location>
        <begin position="32"/>
        <end position="51"/>
    </location>
</feature>
<dbReference type="RefSeq" id="WP_015850027.1">
    <property type="nucleotide sequence ID" value="NC_012883.1"/>
</dbReference>
<proteinExistence type="predicted"/>
<feature type="domain" description="EamA" evidence="2">
    <location>
        <begin position="146"/>
        <end position="272"/>
    </location>
</feature>
<keyword evidence="4" id="KW-1185">Reference proteome</keyword>
<feature type="transmembrane region" description="Helical" evidence="1">
    <location>
        <begin position="121"/>
        <end position="139"/>
    </location>
</feature>
<organism evidence="3 4">
    <name type="scientific">Thermococcus sibiricus (strain DSM 12597 / MM 739)</name>
    <dbReference type="NCBI Taxonomy" id="604354"/>
    <lineage>
        <taxon>Archaea</taxon>
        <taxon>Methanobacteriati</taxon>
        <taxon>Methanobacteriota</taxon>
        <taxon>Thermococci</taxon>
        <taxon>Thermococcales</taxon>
        <taxon>Thermococcaceae</taxon>
        <taxon>Thermococcus</taxon>
    </lineage>
</organism>
<feature type="transmembrane region" description="Helical" evidence="1">
    <location>
        <begin position="176"/>
        <end position="194"/>
    </location>
</feature>
<keyword evidence="1" id="KW-0472">Membrane</keyword>
<keyword evidence="1" id="KW-1133">Transmembrane helix</keyword>
<feature type="transmembrane region" description="Helical" evidence="1">
    <location>
        <begin position="63"/>
        <end position="84"/>
    </location>
</feature>
<feature type="domain" description="EamA" evidence="2">
    <location>
        <begin position="3"/>
        <end position="134"/>
    </location>
</feature>
<feature type="transmembrane region" description="Helical" evidence="1">
    <location>
        <begin position="145"/>
        <end position="164"/>
    </location>
</feature>
<keyword evidence="1" id="KW-0812">Transmembrane</keyword>
<dbReference type="InterPro" id="IPR037185">
    <property type="entry name" value="EmrE-like"/>
</dbReference>
<feature type="transmembrane region" description="Helical" evidence="1">
    <location>
        <begin position="7"/>
        <end position="26"/>
    </location>
</feature>
<evidence type="ECO:0000259" key="2">
    <source>
        <dbReference type="Pfam" id="PF00892"/>
    </source>
</evidence>
<dbReference type="HOGENOM" id="CLU_033863_9_1_2"/>
<dbReference type="PANTHER" id="PTHR22911">
    <property type="entry name" value="ACYL-MALONYL CONDENSING ENZYME-RELATED"/>
    <property type="match status" value="1"/>
</dbReference>
<dbReference type="STRING" id="604354.TSIB_1760"/>
<feature type="transmembrane region" description="Helical" evidence="1">
    <location>
        <begin position="231"/>
        <end position="250"/>
    </location>
</feature>
<gene>
    <name evidence="3" type="ordered locus">TSIB_1760</name>
</gene>
<evidence type="ECO:0000313" key="4">
    <source>
        <dbReference type="Proteomes" id="UP000009079"/>
    </source>
</evidence>
<dbReference type="Pfam" id="PF00892">
    <property type="entry name" value="EamA"/>
    <property type="match status" value="2"/>
</dbReference>
<feature type="transmembrane region" description="Helical" evidence="1">
    <location>
        <begin position="200"/>
        <end position="219"/>
    </location>
</feature>
<dbReference type="GO" id="GO:0016020">
    <property type="term" value="C:membrane"/>
    <property type="evidence" value="ECO:0007669"/>
    <property type="project" value="InterPro"/>
</dbReference>
<dbReference type="Gene3D" id="1.10.3730.20">
    <property type="match status" value="1"/>
</dbReference>
<dbReference type="eggNOG" id="arCOG00271">
    <property type="taxonomic scope" value="Archaea"/>
</dbReference>
<accession>C6A5B6</accession>
<dbReference type="InterPro" id="IPR000620">
    <property type="entry name" value="EamA_dom"/>
</dbReference>
<sequence length="279" mass="31599">MKKGYILIFLAASMWGTLGIFAKLLYQFNLDPFTITFYRTLIAFSILLLYNYSNDFQIKRHRLPFYALYGFFAVFLFYILYLYTVKISSVSFAVLLLYSAPVYSTILGYALFKEKITKAKILALIMVIFGVFLVANLDHWDANKIATVLGLLSGLTYALYGILAKIAVKNEKPEEALLYTIGFGALFLAPFSHFKIPYESLPYLFGLAFFPTVLGYILYNKALQEVEVSKASIISTVEPVVALILAYLIFRETLTPQQIVGAVFIILGSLILHIEEKRV</sequence>
<dbReference type="AlphaFoldDB" id="C6A5B6"/>
<protein>
    <submittedName>
        <fullName evidence="3">Permease, drug/metabolite transporter (DMT) superfamily</fullName>
    </submittedName>
</protein>
<dbReference type="GeneID" id="8096770"/>
<feature type="transmembrane region" description="Helical" evidence="1">
    <location>
        <begin position="90"/>
        <end position="112"/>
    </location>
</feature>
<feature type="transmembrane region" description="Helical" evidence="1">
    <location>
        <begin position="256"/>
        <end position="274"/>
    </location>
</feature>
<dbReference type="EMBL" id="CP001463">
    <property type="protein sequence ID" value="ACS90811.1"/>
    <property type="molecule type" value="Genomic_DNA"/>
</dbReference>
<dbReference type="OrthoDB" id="148240at2157"/>
<dbReference type="Proteomes" id="UP000009079">
    <property type="component" value="Chromosome"/>
</dbReference>
<dbReference type="PANTHER" id="PTHR22911:SF79">
    <property type="entry name" value="MOBA-LIKE NTP TRANSFERASE DOMAIN-CONTAINING PROTEIN"/>
    <property type="match status" value="1"/>
</dbReference>